<dbReference type="AlphaFoldDB" id="A0A4R3LLX2"/>
<evidence type="ECO:0000313" key="2">
    <source>
        <dbReference type="EMBL" id="TCT00606.1"/>
    </source>
</evidence>
<keyword evidence="3" id="KW-1185">Reference proteome</keyword>
<organism evidence="2 3">
    <name type="scientific">Aquabacter spiritensis</name>
    <dbReference type="NCBI Taxonomy" id="933073"/>
    <lineage>
        <taxon>Bacteria</taxon>
        <taxon>Pseudomonadati</taxon>
        <taxon>Pseudomonadota</taxon>
        <taxon>Alphaproteobacteria</taxon>
        <taxon>Hyphomicrobiales</taxon>
        <taxon>Xanthobacteraceae</taxon>
        <taxon>Aquabacter</taxon>
    </lineage>
</organism>
<protein>
    <submittedName>
        <fullName evidence="2">CubicO group peptidase (Beta-lactamase class C family)</fullName>
    </submittedName>
</protein>
<dbReference type="PANTHER" id="PTHR43319">
    <property type="entry name" value="BETA-LACTAMASE-RELATED"/>
    <property type="match status" value="1"/>
</dbReference>
<evidence type="ECO:0000259" key="1">
    <source>
        <dbReference type="Pfam" id="PF00144"/>
    </source>
</evidence>
<dbReference type="SUPFAM" id="SSF56601">
    <property type="entry name" value="beta-lactamase/transpeptidase-like"/>
    <property type="match status" value="1"/>
</dbReference>
<evidence type="ECO:0000313" key="3">
    <source>
        <dbReference type="Proteomes" id="UP000294664"/>
    </source>
</evidence>
<sequence>MADTIDVQVHGQCDPEFAAVRDAFAENFRRRGEIGAAVAVYKDGEKVVDLWGGHKDKARTDPWREDTIVIMNSLAKSMSALCVHILLDRGLVAFDAPVADYWPEFAQAGKDKVLVRHVLSHTCGVIYCDHAYPGSIYDWDGHIRAMELQEPAWEPGTYGAYNSLNIGFLLGEIVRRVTGRTIGTFLREEVTARLGADYNIGLKPDEVARVSDLHKNPNNGFALVAADPTSPLHRTRKAVPPGFYQNDVEIRVREVPSFGGHGNARGMACIYASLAAGGRLDGVEILSPEAVERASQLVWAHDCMMTRRKMRMGYGFMHNESETVPMGSNPAAFGHTGTAGAFAWCDRDRNMSFAYCTNFQREGPGIGPRGASLAVAAGGGPAPTWLT</sequence>
<dbReference type="InterPro" id="IPR012338">
    <property type="entry name" value="Beta-lactam/transpept-like"/>
</dbReference>
<dbReference type="InterPro" id="IPR001466">
    <property type="entry name" value="Beta-lactam-related"/>
</dbReference>
<gene>
    <name evidence="2" type="ORF">EDC64_12126</name>
</gene>
<proteinExistence type="predicted"/>
<dbReference type="Pfam" id="PF00144">
    <property type="entry name" value="Beta-lactamase"/>
    <property type="match status" value="1"/>
</dbReference>
<dbReference type="EMBL" id="SMAI01000021">
    <property type="protein sequence ID" value="TCT00606.1"/>
    <property type="molecule type" value="Genomic_DNA"/>
</dbReference>
<dbReference type="Proteomes" id="UP000294664">
    <property type="component" value="Unassembled WGS sequence"/>
</dbReference>
<name>A0A4R3LLX2_9HYPH</name>
<dbReference type="RefSeq" id="WP_132035950.1">
    <property type="nucleotide sequence ID" value="NZ_SMAI01000021.1"/>
</dbReference>
<accession>A0A4R3LLX2</accession>
<dbReference type="Gene3D" id="3.40.710.10">
    <property type="entry name" value="DD-peptidase/beta-lactamase superfamily"/>
    <property type="match status" value="1"/>
</dbReference>
<comment type="caution">
    <text evidence="2">The sequence shown here is derived from an EMBL/GenBank/DDBJ whole genome shotgun (WGS) entry which is preliminary data.</text>
</comment>
<feature type="domain" description="Beta-lactamase-related" evidence="1">
    <location>
        <begin position="25"/>
        <end position="362"/>
    </location>
</feature>
<reference evidence="2 3" key="1">
    <citation type="submission" date="2019-03" db="EMBL/GenBank/DDBJ databases">
        <title>Genomic Encyclopedia of Type Strains, Phase IV (KMG-IV): sequencing the most valuable type-strain genomes for metagenomic binning, comparative biology and taxonomic classification.</title>
        <authorList>
            <person name="Goeker M."/>
        </authorList>
    </citation>
    <scope>NUCLEOTIDE SEQUENCE [LARGE SCALE GENOMIC DNA]</scope>
    <source>
        <strain evidence="2 3">DSM 9035</strain>
    </source>
</reference>
<dbReference type="InterPro" id="IPR052907">
    <property type="entry name" value="Beta-lactamase/esterase"/>
</dbReference>
<dbReference type="PANTHER" id="PTHR43319:SF3">
    <property type="entry name" value="BETA-LACTAMASE-RELATED DOMAIN-CONTAINING PROTEIN"/>
    <property type="match status" value="1"/>
</dbReference>
<dbReference type="OrthoDB" id="5705574at2"/>